<dbReference type="EMBL" id="AZIM01000190">
    <property type="protein sequence ID" value="ETE72682.1"/>
    <property type="molecule type" value="Genomic_DNA"/>
</dbReference>
<protein>
    <submittedName>
        <fullName evidence="2">Uncharacterized protein</fullName>
    </submittedName>
</protein>
<evidence type="ECO:0000313" key="2">
    <source>
        <dbReference type="EMBL" id="ETE72682.1"/>
    </source>
</evidence>
<proteinExistence type="predicted"/>
<organism evidence="2 3">
    <name type="scientific">Ophiophagus hannah</name>
    <name type="common">King cobra</name>
    <name type="synonym">Naja hannah</name>
    <dbReference type="NCBI Taxonomy" id="8665"/>
    <lineage>
        <taxon>Eukaryota</taxon>
        <taxon>Metazoa</taxon>
        <taxon>Chordata</taxon>
        <taxon>Craniata</taxon>
        <taxon>Vertebrata</taxon>
        <taxon>Euteleostomi</taxon>
        <taxon>Lepidosauria</taxon>
        <taxon>Squamata</taxon>
        <taxon>Bifurcata</taxon>
        <taxon>Unidentata</taxon>
        <taxon>Episquamata</taxon>
        <taxon>Toxicofera</taxon>
        <taxon>Serpentes</taxon>
        <taxon>Colubroidea</taxon>
        <taxon>Elapidae</taxon>
        <taxon>Elapinae</taxon>
        <taxon>Ophiophagus</taxon>
    </lineage>
</organism>
<comment type="caution">
    <text evidence="2">The sequence shown here is derived from an EMBL/GenBank/DDBJ whole genome shotgun (WGS) entry which is preliminary data.</text>
</comment>
<reference evidence="2 3" key="1">
    <citation type="journal article" date="2013" name="Proc. Natl. Acad. Sci. U.S.A.">
        <title>The king cobra genome reveals dynamic gene evolution and adaptation in the snake venom system.</title>
        <authorList>
            <person name="Vonk F.J."/>
            <person name="Casewell N.R."/>
            <person name="Henkel C.V."/>
            <person name="Heimberg A.M."/>
            <person name="Jansen H.J."/>
            <person name="McCleary R.J."/>
            <person name="Kerkkamp H.M."/>
            <person name="Vos R.A."/>
            <person name="Guerreiro I."/>
            <person name="Calvete J.J."/>
            <person name="Wuster W."/>
            <person name="Woods A.E."/>
            <person name="Logan J.M."/>
            <person name="Harrison R.A."/>
            <person name="Castoe T.A."/>
            <person name="de Koning A.P."/>
            <person name="Pollock D.D."/>
            <person name="Yandell M."/>
            <person name="Calderon D."/>
            <person name="Renjifo C."/>
            <person name="Currier R.B."/>
            <person name="Salgado D."/>
            <person name="Pla D."/>
            <person name="Sanz L."/>
            <person name="Hyder A.S."/>
            <person name="Ribeiro J.M."/>
            <person name="Arntzen J.W."/>
            <person name="van den Thillart G.E."/>
            <person name="Boetzer M."/>
            <person name="Pirovano W."/>
            <person name="Dirks R.P."/>
            <person name="Spaink H.P."/>
            <person name="Duboule D."/>
            <person name="McGlinn E."/>
            <person name="Kini R.M."/>
            <person name="Richardson M.K."/>
        </authorList>
    </citation>
    <scope>NUCLEOTIDE SEQUENCE</scope>
    <source>
        <tissue evidence="2">Blood</tissue>
    </source>
</reference>
<feature type="region of interest" description="Disordered" evidence="1">
    <location>
        <begin position="121"/>
        <end position="176"/>
    </location>
</feature>
<feature type="compositionally biased region" description="Basic and acidic residues" evidence="1">
    <location>
        <begin position="159"/>
        <end position="176"/>
    </location>
</feature>
<gene>
    <name evidence="2" type="ORF">L345_01477</name>
</gene>
<accession>V8PFM5</accession>
<name>V8PFM5_OPHHA</name>
<dbReference type="Proteomes" id="UP000018936">
    <property type="component" value="Unassembled WGS sequence"/>
</dbReference>
<evidence type="ECO:0000256" key="1">
    <source>
        <dbReference type="SAM" id="MobiDB-lite"/>
    </source>
</evidence>
<dbReference type="AlphaFoldDB" id="V8PFM5"/>
<keyword evidence="3" id="KW-1185">Reference proteome</keyword>
<feature type="non-terminal residue" evidence="2">
    <location>
        <position position="1"/>
    </location>
</feature>
<evidence type="ECO:0000313" key="3">
    <source>
        <dbReference type="Proteomes" id="UP000018936"/>
    </source>
</evidence>
<sequence length="176" mass="19782">MRLFSRQGLQKCLATIETLPGPLWEQEKKTQNTERGRELGKVPPVGILVVHLNHGIPDQLNEHLRPELLQGLVFHMDLSGFLHQLLDVALAEEEALRRDTSGKETLAGRAKYVYKKEITTQRERTGKAGGRTAGVAVSGESEGRKEGKQGGRRVGRKQGRNEGREKERKENREGRE</sequence>